<dbReference type="FunFam" id="3.40.50.300:FF:000037">
    <property type="entry name" value="26S protease regulatory subunit 6A"/>
    <property type="match status" value="1"/>
</dbReference>
<dbReference type="KEGG" id="cme:CYME_CMP294C"/>
<dbReference type="FunFam" id="2.40.50.140:FF:000183">
    <property type="entry name" value="26S protease regulatory subunit 6a, putative"/>
    <property type="match status" value="1"/>
</dbReference>
<dbReference type="FunFam" id="1.10.8.60:FF:000009">
    <property type="entry name" value="26S protease regulatory subunit 6A"/>
    <property type="match status" value="1"/>
</dbReference>
<keyword evidence="8" id="KW-0539">Nucleus</keyword>
<dbReference type="Gene3D" id="3.40.50.300">
    <property type="entry name" value="P-loop containing nucleotide triphosphate hydrolases"/>
    <property type="match status" value="1"/>
</dbReference>
<accession>M1V668</accession>
<reference evidence="13 14" key="2">
    <citation type="journal article" date="2007" name="BMC Biol.">
        <title>A 100%-complete sequence reveals unusually simple genomic features in the hot-spring red alga Cyanidioschyzon merolae.</title>
        <authorList>
            <person name="Nozaki H."/>
            <person name="Takano H."/>
            <person name="Misumi O."/>
            <person name="Terasawa K."/>
            <person name="Matsuzaki M."/>
            <person name="Maruyama S."/>
            <person name="Nishida K."/>
            <person name="Yagisawa F."/>
            <person name="Yoshida Y."/>
            <person name="Fujiwara T."/>
            <person name="Takio S."/>
            <person name="Tamura K."/>
            <person name="Chung S.J."/>
            <person name="Nakamura S."/>
            <person name="Kuroiwa H."/>
            <person name="Tanaka K."/>
            <person name="Sato N."/>
            <person name="Kuroiwa T."/>
        </authorList>
    </citation>
    <scope>NUCLEOTIDE SEQUENCE [LARGE SCALE GENOMIC DNA]</scope>
    <source>
        <strain evidence="13 14">10D</strain>
    </source>
</reference>
<name>M1V668_CYAM1</name>
<dbReference type="InterPro" id="IPR012340">
    <property type="entry name" value="NA-bd_OB-fold"/>
</dbReference>
<comment type="similarity">
    <text evidence="3 9">Belongs to the AAA ATPase family.</text>
</comment>
<proteinExistence type="inferred from homology"/>
<organism evidence="13 14">
    <name type="scientific">Cyanidioschyzon merolae (strain NIES-3377 / 10D)</name>
    <name type="common">Unicellular red alga</name>
    <dbReference type="NCBI Taxonomy" id="280699"/>
    <lineage>
        <taxon>Eukaryota</taxon>
        <taxon>Rhodophyta</taxon>
        <taxon>Bangiophyceae</taxon>
        <taxon>Cyanidiales</taxon>
        <taxon>Cyanidiaceae</taxon>
        <taxon>Cyanidioschyzon</taxon>
    </lineage>
</organism>
<dbReference type="Pfam" id="PF00004">
    <property type="entry name" value="AAA"/>
    <property type="match status" value="1"/>
</dbReference>
<feature type="compositionally biased region" description="Acidic residues" evidence="11">
    <location>
        <begin position="149"/>
        <end position="162"/>
    </location>
</feature>
<dbReference type="OMA" id="NKISHEH"/>
<dbReference type="GO" id="GO:0016887">
    <property type="term" value="F:ATP hydrolysis activity"/>
    <property type="evidence" value="ECO:0007669"/>
    <property type="project" value="InterPro"/>
</dbReference>
<comment type="subcellular location">
    <subcellularLocation>
        <location evidence="2">Cytoplasm</location>
    </subcellularLocation>
    <subcellularLocation>
        <location evidence="1">Nucleus</location>
    </subcellularLocation>
</comment>
<keyword evidence="10" id="KW-0175">Coiled coil</keyword>
<keyword evidence="5 9" id="KW-0547">Nucleotide-binding</keyword>
<dbReference type="AlphaFoldDB" id="M1V668"/>
<evidence type="ECO:0000256" key="4">
    <source>
        <dbReference type="ARBA" id="ARBA00022490"/>
    </source>
</evidence>
<dbReference type="GO" id="GO:0005737">
    <property type="term" value="C:cytoplasm"/>
    <property type="evidence" value="ECO:0007669"/>
    <property type="project" value="UniProtKB-SubCell"/>
</dbReference>
<dbReference type="RefSeq" id="XP_005537931.1">
    <property type="nucleotide sequence ID" value="XM_005537874.1"/>
</dbReference>
<keyword evidence="6 9" id="KW-0067">ATP-binding</keyword>
<evidence type="ECO:0000256" key="2">
    <source>
        <dbReference type="ARBA" id="ARBA00004496"/>
    </source>
</evidence>
<dbReference type="InterPro" id="IPR027417">
    <property type="entry name" value="P-loop_NTPase"/>
</dbReference>
<dbReference type="InterPro" id="IPR050221">
    <property type="entry name" value="26S_Proteasome_ATPase"/>
</dbReference>
<dbReference type="Pfam" id="PF17862">
    <property type="entry name" value="AAA_lid_3"/>
    <property type="match status" value="1"/>
</dbReference>
<evidence type="ECO:0000256" key="11">
    <source>
        <dbReference type="SAM" id="MobiDB-lite"/>
    </source>
</evidence>
<gene>
    <name evidence="13" type="ORF">CYME_CMP294C</name>
</gene>
<dbReference type="GO" id="GO:0005524">
    <property type="term" value="F:ATP binding"/>
    <property type="evidence" value="ECO:0007669"/>
    <property type="project" value="UniProtKB-KW"/>
</dbReference>
<dbReference type="Gramene" id="CMP294CT">
    <property type="protein sequence ID" value="CMP294CT"/>
    <property type="gene ID" value="CMP294C"/>
</dbReference>
<evidence type="ECO:0000259" key="12">
    <source>
        <dbReference type="SMART" id="SM00382"/>
    </source>
</evidence>
<dbReference type="GeneID" id="16995931"/>
<dbReference type="GO" id="GO:0005634">
    <property type="term" value="C:nucleus"/>
    <property type="evidence" value="ECO:0007669"/>
    <property type="project" value="UniProtKB-SubCell"/>
</dbReference>
<feature type="domain" description="AAA+ ATPase" evidence="12">
    <location>
        <begin position="272"/>
        <end position="411"/>
    </location>
</feature>
<evidence type="ECO:0000313" key="13">
    <source>
        <dbReference type="EMBL" id="BAM81895.1"/>
    </source>
</evidence>
<dbReference type="InterPro" id="IPR003959">
    <property type="entry name" value="ATPase_AAA_core"/>
</dbReference>
<dbReference type="SUPFAM" id="SSF52540">
    <property type="entry name" value="P-loop containing nucleoside triphosphate hydrolases"/>
    <property type="match status" value="1"/>
</dbReference>
<dbReference type="STRING" id="280699.M1V668"/>
<dbReference type="InterPro" id="IPR003960">
    <property type="entry name" value="ATPase_AAA_CS"/>
</dbReference>
<keyword evidence="7 13" id="KW-0647">Proteasome</keyword>
<dbReference type="Gene3D" id="1.10.8.60">
    <property type="match status" value="1"/>
</dbReference>
<dbReference type="InterPro" id="IPR041569">
    <property type="entry name" value="AAA_lid_3"/>
</dbReference>
<feature type="region of interest" description="Disordered" evidence="11">
    <location>
        <begin position="81"/>
        <end position="176"/>
    </location>
</feature>
<dbReference type="InterPro" id="IPR032501">
    <property type="entry name" value="Prot_ATP_ID_OB_2nd"/>
</dbReference>
<dbReference type="SMART" id="SM00382">
    <property type="entry name" value="AAA"/>
    <property type="match status" value="1"/>
</dbReference>
<dbReference type="InterPro" id="IPR003593">
    <property type="entry name" value="AAA+_ATPase"/>
</dbReference>
<feature type="compositionally biased region" description="Polar residues" evidence="11">
    <location>
        <begin position="131"/>
        <end position="144"/>
    </location>
</feature>
<reference evidence="13 14" key="1">
    <citation type="journal article" date="2004" name="Nature">
        <title>Genome sequence of the ultrasmall unicellular red alga Cyanidioschyzon merolae 10D.</title>
        <authorList>
            <person name="Matsuzaki M."/>
            <person name="Misumi O."/>
            <person name="Shin-i T."/>
            <person name="Maruyama S."/>
            <person name="Takahara M."/>
            <person name="Miyagishima S."/>
            <person name="Mori T."/>
            <person name="Nishida K."/>
            <person name="Yagisawa F."/>
            <person name="Nishida K."/>
            <person name="Yoshida Y."/>
            <person name="Nishimura Y."/>
            <person name="Nakao S."/>
            <person name="Kobayashi T."/>
            <person name="Momoyama Y."/>
            <person name="Higashiyama T."/>
            <person name="Minoda A."/>
            <person name="Sano M."/>
            <person name="Nomoto H."/>
            <person name="Oishi K."/>
            <person name="Hayashi H."/>
            <person name="Ohta F."/>
            <person name="Nishizaka S."/>
            <person name="Haga S."/>
            <person name="Miura S."/>
            <person name="Morishita T."/>
            <person name="Kabeya Y."/>
            <person name="Terasawa K."/>
            <person name="Suzuki Y."/>
            <person name="Ishii Y."/>
            <person name="Asakawa S."/>
            <person name="Takano H."/>
            <person name="Ohta N."/>
            <person name="Kuroiwa H."/>
            <person name="Tanaka K."/>
            <person name="Shimizu N."/>
            <person name="Sugano S."/>
            <person name="Sato N."/>
            <person name="Nozaki H."/>
            <person name="Ogasawara N."/>
            <person name="Kohara Y."/>
            <person name="Kuroiwa T."/>
        </authorList>
    </citation>
    <scope>NUCLEOTIDE SEQUENCE [LARGE SCALE GENOMIC DNA]</scope>
    <source>
        <strain evidence="13 14">10D</strain>
    </source>
</reference>
<evidence type="ECO:0000256" key="8">
    <source>
        <dbReference type="ARBA" id="ARBA00023242"/>
    </source>
</evidence>
<dbReference type="Proteomes" id="UP000007014">
    <property type="component" value="Chromosome 16"/>
</dbReference>
<evidence type="ECO:0000256" key="6">
    <source>
        <dbReference type="ARBA" id="ARBA00022840"/>
    </source>
</evidence>
<dbReference type="OrthoDB" id="9443236at2759"/>
<feature type="compositionally biased region" description="Polar residues" evidence="11">
    <location>
        <begin position="100"/>
        <end position="115"/>
    </location>
</feature>
<sequence>MERGIPEEILRESTDAIAQRARLIENEVRELRREEERLRREIQSLNERVKENEEKIKLNAQLPFLVAHVVEVLTPAALKRAPPSLTGPGTQSAPHAETALATQPNGSVSETQGEARNQRLGSGARGGSDLINRSSGITSETQTPGAADHEDDLDDAEEDEGAAQESDANQQSPAVVVKTSTRQTVFLPIPGLVDVSELRPGDLVGVNKDSYLILEKLPEEYDARVKAFEVDERPTEDFADIGGLDKQIEEVIEAVVLPMTHKHLFERVGIKPPKGVLMYGPPGTGKTLLARACAAQTKATFLKLAGTSLVQMFIGDGARLVRDAFALAKKKAPSIIFIDELDAIGTKRFDSDRSGDRETQRTMLELLNQLDGFDQNDDVRVLAATNRPDILDAALMRSGRLDRKIEFPHPDEAARARILRIHSRKMNVHPDVSYEELARSTDDFNAAMLKAVCVEAGMAALRADRKVVIHEDFIDGIAAVQAKKKMSLNYYA</sequence>
<evidence type="ECO:0000256" key="1">
    <source>
        <dbReference type="ARBA" id="ARBA00004123"/>
    </source>
</evidence>
<keyword evidence="14" id="KW-1185">Reference proteome</keyword>
<dbReference type="Pfam" id="PF16450">
    <property type="entry name" value="Prot_ATP_ID_OB_C"/>
    <property type="match status" value="1"/>
</dbReference>
<evidence type="ECO:0000256" key="9">
    <source>
        <dbReference type="RuleBase" id="RU003651"/>
    </source>
</evidence>
<dbReference type="HOGENOM" id="CLU_000688_2_4_1"/>
<feature type="coiled-coil region" evidence="10">
    <location>
        <begin position="14"/>
        <end position="55"/>
    </location>
</feature>
<protein>
    <submittedName>
        <fullName evidence="13">26S proteasome ATP-dependent regulatory subunit</fullName>
    </submittedName>
</protein>
<evidence type="ECO:0000256" key="5">
    <source>
        <dbReference type="ARBA" id="ARBA00022741"/>
    </source>
</evidence>
<evidence type="ECO:0000256" key="7">
    <source>
        <dbReference type="ARBA" id="ARBA00022942"/>
    </source>
</evidence>
<evidence type="ECO:0000313" key="14">
    <source>
        <dbReference type="Proteomes" id="UP000007014"/>
    </source>
</evidence>
<dbReference type="Gene3D" id="2.40.50.140">
    <property type="entry name" value="Nucleic acid-binding proteins"/>
    <property type="match status" value="1"/>
</dbReference>
<dbReference type="eggNOG" id="KOG0652">
    <property type="taxonomic scope" value="Eukaryota"/>
</dbReference>
<dbReference type="GO" id="GO:0000502">
    <property type="term" value="C:proteasome complex"/>
    <property type="evidence" value="ECO:0007669"/>
    <property type="project" value="UniProtKB-KW"/>
</dbReference>
<evidence type="ECO:0000256" key="10">
    <source>
        <dbReference type="SAM" id="Coils"/>
    </source>
</evidence>
<dbReference type="EMBL" id="AP006498">
    <property type="protein sequence ID" value="BAM81895.1"/>
    <property type="molecule type" value="Genomic_DNA"/>
</dbReference>
<evidence type="ECO:0000256" key="3">
    <source>
        <dbReference type="ARBA" id="ARBA00006914"/>
    </source>
</evidence>
<dbReference type="PANTHER" id="PTHR23073">
    <property type="entry name" value="26S PROTEASOME REGULATORY SUBUNIT"/>
    <property type="match status" value="1"/>
</dbReference>
<dbReference type="PROSITE" id="PS00674">
    <property type="entry name" value="AAA"/>
    <property type="match status" value="1"/>
</dbReference>
<keyword evidence="4" id="KW-0963">Cytoplasm</keyword>